<evidence type="ECO:0000313" key="6">
    <source>
        <dbReference type="Proteomes" id="UP000515135"/>
    </source>
</evidence>
<dbReference type="GeneID" id="109474764"/>
<accession>A0A6P4Z9S8</accession>
<dbReference type="Pfam" id="PF00780">
    <property type="entry name" value="CNH"/>
    <property type="match status" value="1"/>
</dbReference>
<dbReference type="SMART" id="SM00036">
    <property type="entry name" value="CNH"/>
    <property type="match status" value="1"/>
</dbReference>
<reference evidence="7" key="1">
    <citation type="submission" date="2025-08" db="UniProtKB">
        <authorList>
            <consortium name="RefSeq"/>
        </authorList>
    </citation>
    <scope>IDENTIFICATION</scope>
    <source>
        <tissue evidence="7">Gonad</tissue>
    </source>
</reference>
<dbReference type="PROSITE" id="PS50236">
    <property type="entry name" value="CHCR"/>
    <property type="match status" value="1"/>
</dbReference>
<dbReference type="InterPro" id="IPR011047">
    <property type="entry name" value="Quinoprotein_ADH-like_sf"/>
</dbReference>
<dbReference type="GO" id="GO:0006914">
    <property type="term" value="P:autophagy"/>
    <property type="evidence" value="ECO:0007669"/>
    <property type="project" value="TreeGrafter"/>
</dbReference>
<feature type="repeat" description="CHCR" evidence="4">
    <location>
        <begin position="578"/>
        <end position="752"/>
    </location>
</feature>
<dbReference type="InterPro" id="IPR032914">
    <property type="entry name" value="Vam6/VPS39/TRAP1"/>
</dbReference>
<name>A0A6P4Z9S8_BRABE</name>
<dbReference type="RefSeq" id="XP_019630684.1">
    <property type="nucleotide sequence ID" value="XM_019775125.1"/>
</dbReference>
<dbReference type="GO" id="GO:0016020">
    <property type="term" value="C:membrane"/>
    <property type="evidence" value="ECO:0007669"/>
    <property type="project" value="TreeGrafter"/>
</dbReference>
<dbReference type="KEGG" id="bbel:109474764"/>
<dbReference type="GO" id="GO:0012505">
    <property type="term" value="C:endomembrane system"/>
    <property type="evidence" value="ECO:0007669"/>
    <property type="project" value="UniProtKB-SubCell"/>
</dbReference>
<evidence type="ECO:0000259" key="5">
    <source>
        <dbReference type="PROSITE" id="PS50219"/>
    </source>
</evidence>
<dbReference type="InterPro" id="IPR001180">
    <property type="entry name" value="CNH_dom"/>
</dbReference>
<sequence length="889" mass="101737">MHDAYESAPILEKLPLQIESIACWADKLLVGTKQGHLLLYSIKTESGSTRYEVSLERSNKSFSKKPIVQLRVVSELKILISLSDNVVSVHDITTFQCITTIQKTRGATLFSTDLQQHKSLSGDLSHTLRMAVAVKRKIQNYYWKNRDFHELTPDMAVPDVAKSMAWCKDSVCVGFKRDYFLIKVDGSGTLKELFPTGKQLEPLVTRLSEDRLALGRDDMTIFIDSEGQPTQKYALTWSDIPVILDHEPPYIIAVLPRHIEVRTVEPRLLVQTMELPSRPRFICSGSGHVYVASQNYVWKMVPVPITAQIKQLLQDKQFELALHLANMTDEVEADKQQNIHHIQNLYAFDLFSQRRFDESLKIFSKLDTDPAQVIGLYPDLLPHDFRAQLAYPSSPPDLAGSELEKGLLALIDYLTQKRNDLMKYMSQELGNPTAIVEGSQTEEDILSGSSTIRSKKQLSQIIDTTLMKCYLQTNDALVAPLLRLKDNNCHVEESERVLKKHQKYSELIILYEKKGLHRKALDLLLRQSGKPNSPLKGHDRTVQYLQRLGPNHLELIFDFALWVLKAHPEDGLKIFTEDMPEVEALPRDKILKYLEENVKDLAIPYLEHIILNCEDRTPEFHNKLVNLYREKVQGQLKEYIDSLPEGQLPSPAGREPGELGEIRSKLLYFLETSLDYVPEKLLTYFPFDGFFEERALLLGRLGRHEQAIAIYTHVLTDNWMALEYCARNYDRHKEGNKDVYVYLLRMYLSPPDPHNLGVMSGAVNPQPNVQAALDILMEHSSKIDTAKALAMLPSGTQIKDICSFLENVLEEKAMQKRNMQVLKSLLYAEHLQVQEQRMFYQSSKCIITEEKMCRVCKKKIGNSAFARYPNGVIVHYFCCKDRNVCPVDS</sequence>
<dbReference type="PANTHER" id="PTHR12894">
    <property type="entry name" value="CNH DOMAIN CONTAINING"/>
    <property type="match status" value="1"/>
</dbReference>
<feature type="domain" description="CNH" evidence="5">
    <location>
        <begin position="15"/>
        <end position="288"/>
    </location>
</feature>
<keyword evidence="2" id="KW-0472">Membrane</keyword>
<organism evidence="6 7">
    <name type="scientific">Branchiostoma belcheri</name>
    <name type="common">Amphioxus</name>
    <dbReference type="NCBI Taxonomy" id="7741"/>
    <lineage>
        <taxon>Eukaryota</taxon>
        <taxon>Metazoa</taxon>
        <taxon>Chordata</taxon>
        <taxon>Cephalochordata</taxon>
        <taxon>Leptocardii</taxon>
        <taxon>Amphioxiformes</taxon>
        <taxon>Branchiostomatidae</taxon>
        <taxon>Branchiostoma</taxon>
    </lineage>
</organism>
<dbReference type="InterPro" id="IPR019452">
    <property type="entry name" value="VPS39/TGF_beta_rcpt-assoc_1"/>
</dbReference>
<dbReference type="PROSITE" id="PS50219">
    <property type="entry name" value="CNH"/>
    <property type="match status" value="1"/>
</dbReference>
<protein>
    <submittedName>
        <fullName evidence="7">Vam6/Vps39-like protein isoform X1</fullName>
    </submittedName>
</protein>
<dbReference type="GO" id="GO:0034058">
    <property type="term" value="P:endosomal vesicle fusion"/>
    <property type="evidence" value="ECO:0007669"/>
    <property type="project" value="TreeGrafter"/>
</dbReference>
<dbReference type="PANTHER" id="PTHR12894:SF49">
    <property type="entry name" value="VAM6_VPS39-LIKE PROTEIN"/>
    <property type="match status" value="1"/>
</dbReference>
<dbReference type="GO" id="GO:0006886">
    <property type="term" value="P:intracellular protein transport"/>
    <property type="evidence" value="ECO:0007669"/>
    <property type="project" value="UniProtKB-UniRule"/>
</dbReference>
<evidence type="ECO:0000313" key="7">
    <source>
        <dbReference type="RefSeq" id="XP_019630684.1"/>
    </source>
</evidence>
<dbReference type="SUPFAM" id="SSF50998">
    <property type="entry name" value="Quinoprotein alcohol dehydrogenase-like"/>
    <property type="match status" value="1"/>
</dbReference>
<proteinExistence type="inferred from homology"/>
<dbReference type="GO" id="GO:0005737">
    <property type="term" value="C:cytoplasm"/>
    <property type="evidence" value="ECO:0007669"/>
    <property type="project" value="TreeGrafter"/>
</dbReference>
<dbReference type="AlphaFoldDB" id="A0A6P4Z9S8"/>
<dbReference type="Pfam" id="PF10366">
    <property type="entry name" value="Vps39_1"/>
    <property type="match status" value="1"/>
</dbReference>
<dbReference type="InterPro" id="IPR000547">
    <property type="entry name" value="Clathrin_H-chain/VPS_repeat"/>
</dbReference>
<dbReference type="InterPro" id="IPR019453">
    <property type="entry name" value="VPS39/TGFA1_Znf"/>
</dbReference>
<dbReference type="OrthoDB" id="5325112at2759"/>
<keyword evidence="6" id="KW-1185">Reference proteome</keyword>
<dbReference type="Proteomes" id="UP000515135">
    <property type="component" value="Unplaced"/>
</dbReference>
<evidence type="ECO:0000256" key="2">
    <source>
        <dbReference type="ARBA" id="ARBA00023136"/>
    </source>
</evidence>
<evidence type="ECO:0000256" key="3">
    <source>
        <dbReference type="ARBA" id="ARBA00038201"/>
    </source>
</evidence>
<evidence type="ECO:0000256" key="1">
    <source>
        <dbReference type="ARBA" id="ARBA00004184"/>
    </source>
</evidence>
<comment type="subcellular location">
    <subcellularLocation>
        <location evidence="1">Endomembrane system</location>
        <topology evidence="1">Peripheral membrane protein</topology>
    </subcellularLocation>
</comment>
<gene>
    <name evidence="7" type="primary">LOC109474764</name>
</gene>
<evidence type="ECO:0000256" key="4">
    <source>
        <dbReference type="PROSITE-ProRule" id="PRU01006"/>
    </source>
</evidence>
<comment type="similarity">
    <text evidence="3">Belongs to the VAM6/VPS39 family.</text>
</comment>
<dbReference type="Pfam" id="PF10367">
    <property type="entry name" value="zf-Vps39_C"/>
    <property type="match status" value="1"/>
</dbReference>